<evidence type="ECO:0000313" key="3">
    <source>
        <dbReference type="Proteomes" id="UP001597151"/>
    </source>
</evidence>
<protein>
    <submittedName>
        <fullName evidence="2">Periplasmic heavy metal sensor</fullName>
    </submittedName>
</protein>
<sequence>MTNPTDPRSPTSPAGAARAPLGGWIKALLFISLALNLAVAGLAVGAMLRHDALRDRGGARADQFGGPYTGALSREDRRAIWREMRAMQADGRPGRADIRADFDAVVQALRADPYDPAAVQIIVARQFQAGLERQQIGQELLLQRIAQMDPAARAAFADRLADRLERRDNWREQRRNERGLAPRD</sequence>
<name>A0ABW3TCK4_9RHOB</name>
<dbReference type="Proteomes" id="UP001597151">
    <property type="component" value="Unassembled WGS sequence"/>
</dbReference>
<keyword evidence="1" id="KW-1133">Transmembrane helix</keyword>
<dbReference type="InterPro" id="IPR025961">
    <property type="entry name" value="Metal_resist"/>
</dbReference>
<comment type="caution">
    <text evidence="2">The sequence shown here is derived from an EMBL/GenBank/DDBJ whole genome shotgun (WGS) entry which is preliminary data.</text>
</comment>
<dbReference type="RefSeq" id="WP_380788649.1">
    <property type="nucleotide sequence ID" value="NZ_JBHTKR010000001.1"/>
</dbReference>
<evidence type="ECO:0000313" key="2">
    <source>
        <dbReference type="EMBL" id="MFD1193400.1"/>
    </source>
</evidence>
<accession>A0ABW3TCK4</accession>
<reference evidence="3" key="1">
    <citation type="journal article" date="2019" name="Int. J. Syst. Evol. Microbiol.">
        <title>The Global Catalogue of Microorganisms (GCM) 10K type strain sequencing project: providing services to taxonomists for standard genome sequencing and annotation.</title>
        <authorList>
            <consortium name="The Broad Institute Genomics Platform"/>
            <consortium name="The Broad Institute Genome Sequencing Center for Infectious Disease"/>
            <person name="Wu L."/>
            <person name="Ma J."/>
        </authorList>
    </citation>
    <scope>NUCLEOTIDE SEQUENCE [LARGE SCALE GENOMIC DNA]</scope>
    <source>
        <strain evidence="3">CCUG 55328</strain>
    </source>
</reference>
<keyword evidence="3" id="KW-1185">Reference proteome</keyword>
<dbReference type="Pfam" id="PF13801">
    <property type="entry name" value="Metal_resist"/>
    <property type="match status" value="1"/>
</dbReference>
<dbReference type="EMBL" id="JBHTKR010000001">
    <property type="protein sequence ID" value="MFD1193400.1"/>
    <property type="molecule type" value="Genomic_DNA"/>
</dbReference>
<keyword evidence="1" id="KW-0812">Transmembrane</keyword>
<gene>
    <name evidence="2" type="ORF">ACFQ3C_01790</name>
</gene>
<evidence type="ECO:0000256" key="1">
    <source>
        <dbReference type="SAM" id="Phobius"/>
    </source>
</evidence>
<keyword evidence="1" id="KW-0472">Membrane</keyword>
<feature type="transmembrane region" description="Helical" evidence="1">
    <location>
        <begin position="27"/>
        <end position="48"/>
    </location>
</feature>
<proteinExistence type="predicted"/>
<organism evidence="2 3">
    <name type="scientific">Seohaeicola saemankumensis</name>
    <dbReference type="NCBI Taxonomy" id="481181"/>
    <lineage>
        <taxon>Bacteria</taxon>
        <taxon>Pseudomonadati</taxon>
        <taxon>Pseudomonadota</taxon>
        <taxon>Alphaproteobacteria</taxon>
        <taxon>Rhodobacterales</taxon>
        <taxon>Roseobacteraceae</taxon>
        <taxon>Seohaeicola</taxon>
    </lineage>
</organism>